<name>A0ABT3WY63_9BACL</name>
<dbReference type="SUPFAM" id="SSF48403">
    <property type="entry name" value="Ankyrin repeat"/>
    <property type="match status" value="1"/>
</dbReference>
<dbReference type="Gene3D" id="3.30.457.10">
    <property type="entry name" value="Copper amine oxidase-like, N-terminal domain"/>
    <property type="match status" value="1"/>
</dbReference>
<evidence type="ECO:0000256" key="2">
    <source>
        <dbReference type="ARBA" id="ARBA00023043"/>
    </source>
</evidence>
<feature type="signal peptide" evidence="4">
    <location>
        <begin position="1"/>
        <end position="22"/>
    </location>
</feature>
<proteinExistence type="predicted"/>
<dbReference type="EMBL" id="JAPMLT010000002">
    <property type="protein sequence ID" value="MCX7569615.1"/>
    <property type="molecule type" value="Genomic_DNA"/>
</dbReference>
<dbReference type="Pfam" id="PF07833">
    <property type="entry name" value="Cu_amine_oxidN1"/>
    <property type="match status" value="1"/>
</dbReference>
<dbReference type="RefSeq" id="WP_267150850.1">
    <property type="nucleotide sequence ID" value="NZ_JAPMLT010000002.1"/>
</dbReference>
<protein>
    <submittedName>
        <fullName evidence="6">Stalk domain-containing protein</fullName>
    </submittedName>
</protein>
<feature type="domain" description="Copper amine oxidase-like N-terminal" evidence="5">
    <location>
        <begin position="33"/>
        <end position="139"/>
    </location>
</feature>
<dbReference type="PROSITE" id="PS50297">
    <property type="entry name" value="ANK_REP_REGION"/>
    <property type="match status" value="1"/>
</dbReference>
<accession>A0ABT3WY63</accession>
<dbReference type="PANTHER" id="PTHR23206">
    <property type="entry name" value="MASK PROTEIN"/>
    <property type="match status" value="1"/>
</dbReference>
<dbReference type="Gene3D" id="1.25.40.20">
    <property type="entry name" value="Ankyrin repeat-containing domain"/>
    <property type="match status" value="1"/>
</dbReference>
<dbReference type="SMART" id="SM00248">
    <property type="entry name" value="ANK"/>
    <property type="match status" value="3"/>
</dbReference>
<evidence type="ECO:0000256" key="3">
    <source>
        <dbReference type="PROSITE-ProRule" id="PRU00023"/>
    </source>
</evidence>
<reference evidence="6 7" key="1">
    <citation type="submission" date="2022-11" db="EMBL/GenBank/DDBJ databases">
        <title>Study of microbial diversity in lake waters.</title>
        <authorList>
            <person name="Zhang J."/>
        </authorList>
    </citation>
    <scope>NUCLEOTIDE SEQUENCE [LARGE SCALE GENOMIC DNA]</scope>
    <source>
        <strain evidence="6 7">DT12</strain>
    </source>
</reference>
<organism evidence="6 7">
    <name type="scientific">Tumebacillus lacus</name>
    <dbReference type="NCBI Taxonomy" id="2995335"/>
    <lineage>
        <taxon>Bacteria</taxon>
        <taxon>Bacillati</taxon>
        <taxon>Bacillota</taxon>
        <taxon>Bacilli</taxon>
        <taxon>Bacillales</taxon>
        <taxon>Alicyclobacillaceae</taxon>
        <taxon>Tumebacillus</taxon>
    </lineage>
</organism>
<dbReference type="PROSITE" id="PS50088">
    <property type="entry name" value="ANK_REPEAT"/>
    <property type="match status" value="2"/>
</dbReference>
<evidence type="ECO:0000313" key="7">
    <source>
        <dbReference type="Proteomes" id="UP001208017"/>
    </source>
</evidence>
<evidence type="ECO:0000259" key="5">
    <source>
        <dbReference type="Pfam" id="PF07833"/>
    </source>
</evidence>
<dbReference type="InterPro" id="IPR036582">
    <property type="entry name" value="Mao_N_sf"/>
</dbReference>
<dbReference type="PANTHER" id="PTHR23206:SF7">
    <property type="entry name" value="PROTEIN KINASE DOMAIN-CONTAINING PROTEIN"/>
    <property type="match status" value="1"/>
</dbReference>
<keyword evidence="4" id="KW-0732">Signal</keyword>
<sequence>MKRVLSCLLVLAVLFGGQVSSAAAADAGVVIQIDQKVQRYAQPPILVDGTTLVPLRGIFETLGANVEWDAAARTVKATKGKLVVTLQIGSPTAYKNGTPVPLLQAPRIVNGSTLVPLRFVSESLGGEVQWRGDTRTVAITSPEWEAVEAAGKGDAVAVRGALELLGVDVNAAAGGETLLLAAVRSGNRVLVEELIAAGADVNRADGQGLTPIMAAALCHHHELVTPLAKARADLNRIYAQIDMTPLMYAAFTARLEDVKAFLEAGARTDVKNRYGYTALKFAEQMQSVEIIKVLRASGAVE</sequence>
<dbReference type="Proteomes" id="UP001208017">
    <property type="component" value="Unassembled WGS sequence"/>
</dbReference>
<feature type="repeat" description="ANK" evidence="3">
    <location>
        <begin position="174"/>
        <end position="206"/>
    </location>
</feature>
<feature type="chain" id="PRO_5046940562" evidence="4">
    <location>
        <begin position="23"/>
        <end position="301"/>
    </location>
</feature>
<evidence type="ECO:0000256" key="1">
    <source>
        <dbReference type="ARBA" id="ARBA00022737"/>
    </source>
</evidence>
<keyword evidence="2 3" id="KW-0040">ANK repeat</keyword>
<dbReference type="Pfam" id="PF12796">
    <property type="entry name" value="Ank_2"/>
    <property type="match status" value="2"/>
</dbReference>
<keyword evidence="7" id="KW-1185">Reference proteome</keyword>
<dbReference type="SUPFAM" id="SSF55383">
    <property type="entry name" value="Copper amine oxidase, domain N"/>
    <property type="match status" value="1"/>
</dbReference>
<evidence type="ECO:0000313" key="6">
    <source>
        <dbReference type="EMBL" id="MCX7569615.1"/>
    </source>
</evidence>
<keyword evidence="1" id="KW-0677">Repeat</keyword>
<comment type="caution">
    <text evidence="6">The sequence shown here is derived from an EMBL/GenBank/DDBJ whole genome shotgun (WGS) entry which is preliminary data.</text>
</comment>
<dbReference type="InterPro" id="IPR012854">
    <property type="entry name" value="Cu_amine_oxidase-like_N"/>
</dbReference>
<dbReference type="InterPro" id="IPR002110">
    <property type="entry name" value="Ankyrin_rpt"/>
</dbReference>
<dbReference type="InterPro" id="IPR051631">
    <property type="entry name" value="Ankyrin-KH/SAM_domain"/>
</dbReference>
<dbReference type="InterPro" id="IPR036770">
    <property type="entry name" value="Ankyrin_rpt-contain_sf"/>
</dbReference>
<gene>
    <name evidence="6" type="ORF">OS242_06535</name>
</gene>
<feature type="repeat" description="ANK" evidence="3">
    <location>
        <begin position="241"/>
        <end position="273"/>
    </location>
</feature>
<evidence type="ECO:0000256" key="4">
    <source>
        <dbReference type="SAM" id="SignalP"/>
    </source>
</evidence>